<accession>A0AA88YNC6</accession>
<dbReference type="PANTHER" id="PTHR12994">
    <property type="entry name" value="SECERNIN"/>
    <property type="match status" value="1"/>
</dbReference>
<protein>
    <recommendedName>
        <fullName evidence="4">Secernin-3</fullName>
    </recommendedName>
</protein>
<dbReference type="PANTHER" id="PTHR12994:SF17">
    <property type="entry name" value="LD30995P"/>
    <property type="match status" value="1"/>
</dbReference>
<comment type="caution">
    <text evidence="2">The sequence shown here is derived from an EMBL/GenBank/DDBJ whole genome shotgun (WGS) entry which is preliminary data.</text>
</comment>
<organism evidence="2 3">
    <name type="scientific">Pinctada imbricata</name>
    <name type="common">Atlantic pearl-oyster</name>
    <name type="synonym">Pinctada martensii</name>
    <dbReference type="NCBI Taxonomy" id="66713"/>
    <lineage>
        <taxon>Eukaryota</taxon>
        <taxon>Metazoa</taxon>
        <taxon>Spiralia</taxon>
        <taxon>Lophotrochozoa</taxon>
        <taxon>Mollusca</taxon>
        <taxon>Bivalvia</taxon>
        <taxon>Autobranchia</taxon>
        <taxon>Pteriomorphia</taxon>
        <taxon>Pterioida</taxon>
        <taxon>Pterioidea</taxon>
        <taxon>Pteriidae</taxon>
        <taxon>Pinctada</taxon>
    </lineage>
</organism>
<comment type="similarity">
    <text evidence="1">Belongs to the peptidase C69 family. Secernin subfamily.</text>
</comment>
<dbReference type="AlphaFoldDB" id="A0AA88YNC6"/>
<sequence length="420" mass="46895">MADSFVVLPPLTANGCVVFGTNSHRPACEVQEVVLVKGSDHNVEEEKCKCTYIEIDQVARTYTTILSKPGWAWGAEMGANEKGVCAVNHPVWNKLIGKEDLKEKLIGQDIVRLVLERCATARESVDLIGQLLITHGQGGPCSEESKDWAYHNSFLVVDSKEAWVVETAGKLWVAKVVKEGVRNLSNQLTIEAEYDLSSPDIVEQAKSLDLYKEEDGPFNFSRVFSERHCEDDANSEARFNKGKELLEKYSSAGNFKVKEMMEVLRSEEINTYISGSFVTTGSQVSVLSPRPGISCHWFTATPKPQASIFKPFIFCPNADIGHHTKSPVTGVVKPVNKEGATSNPILVDRKHPLWLSHEKFQEKLNTMDPIGEMVLENIKELESKCMEDMEEMMSNFDESGALKAAEIFMHIASIEINFYK</sequence>
<evidence type="ECO:0000256" key="1">
    <source>
        <dbReference type="ARBA" id="ARBA00005705"/>
    </source>
</evidence>
<dbReference type="GO" id="GO:0016805">
    <property type="term" value="F:dipeptidase activity"/>
    <property type="evidence" value="ECO:0007669"/>
    <property type="project" value="InterPro"/>
</dbReference>
<evidence type="ECO:0008006" key="4">
    <source>
        <dbReference type="Google" id="ProtNLM"/>
    </source>
</evidence>
<evidence type="ECO:0000313" key="3">
    <source>
        <dbReference type="Proteomes" id="UP001186944"/>
    </source>
</evidence>
<dbReference type="Pfam" id="PF03577">
    <property type="entry name" value="Peptidase_C69"/>
    <property type="match status" value="1"/>
</dbReference>
<dbReference type="GO" id="GO:0070004">
    <property type="term" value="F:cysteine-type exopeptidase activity"/>
    <property type="evidence" value="ECO:0007669"/>
    <property type="project" value="InterPro"/>
</dbReference>
<gene>
    <name evidence="2" type="ORF">FSP39_023532</name>
</gene>
<dbReference type="Gene3D" id="3.60.60.10">
    <property type="entry name" value="Penicillin V Acylase, Chain A"/>
    <property type="match status" value="1"/>
</dbReference>
<dbReference type="GO" id="GO:0006508">
    <property type="term" value="P:proteolysis"/>
    <property type="evidence" value="ECO:0007669"/>
    <property type="project" value="InterPro"/>
</dbReference>
<dbReference type="Proteomes" id="UP001186944">
    <property type="component" value="Unassembled WGS sequence"/>
</dbReference>
<reference evidence="2" key="1">
    <citation type="submission" date="2019-08" db="EMBL/GenBank/DDBJ databases">
        <title>The improved chromosome-level genome for the pearl oyster Pinctada fucata martensii using PacBio sequencing and Hi-C.</title>
        <authorList>
            <person name="Zheng Z."/>
        </authorList>
    </citation>
    <scope>NUCLEOTIDE SEQUENCE</scope>
    <source>
        <strain evidence="2">ZZ-2019</strain>
        <tissue evidence="2">Adductor muscle</tissue>
    </source>
</reference>
<dbReference type="EMBL" id="VSWD01000001">
    <property type="protein sequence ID" value="KAK3109126.1"/>
    <property type="molecule type" value="Genomic_DNA"/>
</dbReference>
<name>A0AA88YNC6_PINIB</name>
<proteinExistence type="inferred from homology"/>
<keyword evidence="3" id="KW-1185">Reference proteome</keyword>
<dbReference type="InterPro" id="IPR005322">
    <property type="entry name" value="Peptidase_C69"/>
</dbReference>
<evidence type="ECO:0000313" key="2">
    <source>
        <dbReference type="EMBL" id="KAK3109126.1"/>
    </source>
</evidence>